<dbReference type="PROSITE" id="PS50975">
    <property type="entry name" value="ATP_GRASP"/>
    <property type="match status" value="1"/>
</dbReference>
<dbReference type="InterPro" id="IPR011761">
    <property type="entry name" value="ATP-grasp"/>
</dbReference>
<dbReference type="GO" id="GO:0046872">
    <property type="term" value="F:metal ion binding"/>
    <property type="evidence" value="ECO:0007669"/>
    <property type="project" value="InterPro"/>
</dbReference>
<evidence type="ECO:0000256" key="2">
    <source>
        <dbReference type="SAM" id="MobiDB-lite"/>
    </source>
</evidence>
<keyword evidence="5" id="KW-1185">Reference proteome</keyword>
<evidence type="ECO:0000256" key="1">
    <source>
        <dbReference type="PROSITE-ProRule" id="PRU00409"/>
    </source>
</evidence>
<dbReference type="AlphaFoldDB" id="A0A2W2DYH7"/>
<dbReference type="Proteomes" id="UP000249304">
    <property type="component" value="Unassembled WGS sequence"/>
</dbReference>
<dbReference type="EMBL" id="POUD01000369">
    <property type="protein sequence ID" value="PZG04928.1"/>
    <property type="molecule type" value="Genomic_DNA"/>
</dbReference>
<evidence type="ECO:0000313" key="5">
    <source>
        <dbReference type="Proteomes" id="UP000249304"/>
    </source>
</evidence>
<keyword evidence="1" id="KW-0547">Nucleotide-binding</keyword>
<dbReference type="GO" id="GO:0005524">
    <property type="term" value="F:ATP binding"/>
    <property type="evidence" value="ECO:0007669"/>
    <property type="project" value="UniProtKB-UniRule"/>
</dbReference>
<feature type="domain" description="ATP-grasp" evidence="3">
    <location>
        <begin position="145"/>
        <end position="344"/>
    </location>
</feature>
<comment type="caution">
    <text evidence="4">The sequence shown here is derived from an EMBL/GenBank/DDBJ whole genome shotgun (WGS) entry which is preliminary data.</text>
</comment>
<dbReference type="SUPFAM" id="SSF56059">
    <property type="entry name" value="Glutathione synthetase ATP-binding domain-like"/>
    <property type="match status" value="1"/>
</dbReference>
<keyword evidence="1" id="KW-0067">ATP-binding</keyword>
<reference evidence="4 5" key="1">
    <citation type="submission" date="2018-01" db="EMBL/GenBank/DDBJ databases">
        <title>Draft genome sequence of Nonomuraea sp. KC333.</title>
        <authorList>
            <person name="Sahin N."/>
            <person name="Saygin H."/>
            <person name="Ay H."/>
        </authorList>
    </citation>
    <scope>NUCLEOTIDE SEQUENCE [LARGE SCALE GENOMIC DNA]</scope>
    <source>
        <strain evidence="4 5">KC333</strain>
    </source>
</reference>
<gene>
    <name evidence="4" type="ORF">C1J01_44070</name>
</gene>
<protein>
    <recommendedName>
        <fullName evidence="3">ATP-grasp domain-containing protein</fullName>
    </recommendedName>
</protein>
<feature type="region of interest" description="Disordered" evidence="2">
    <location>
        <begin position="323"/>
        <end position="347"/>
    </location>
</feature>
<sequence>MTDLAQMSAIVDQAREGLAAALAGRPLVTVERLTSALRTSYTGPAAIEELRPTLSIGCYRAWPAAMPRTAAAAEDHTLIRSTQERHDWLPRMRRDADRHLRTLNRPIVTAWYATPLLRDLAAASGTVAATDGELRDTIEAKPAFNDLLRAAGVPATVRIPSVRVDRLPDLAELRRAVGTNTVVVQSGATSGGRGTVFVTSERDLDDAARLRGPYRVAAFVDGWSSNTTVLSVPDGQGGVSVYVDRPSHKSVGVAELGIGPAKSAGNDWSRPWPTGAATVLVECAERITEWAWRRHRAAGLFGLDAILTAEGHVYPNEINWRNQARPRCPPSTSSVAACRRSSPPTWP</sequence>
<proteinExistence type="predicted"/>
<evidence type="ECO:0000313" key="4">
    <source>
        <dbReference type="EMBL" id="PZG04928.1"/>
    </source>
</evidence>
<organism evidence="4 5">
    <name type="scientific">Nonomuraea aridisoli</name>
    <dbReference type="NCBI Taxonomy" id="2070368"/>
    <lineage>
        <taxon>Bacteria</taxon>
        <taxon>Bacillati</taxon>
        <taxon>Actinomycetota</taxon>
        <taxon>Actinomycetes</taxon>
        <taxon>Streptosporangiales</taxon>
        <taxon>Streptosporangiaceae</taxon>
        <taxon>Nonomuraea</taxon>
    </lineage>
</organism>
<accession>A0A2W2DYH7</accession>
<evidence type="ECO:0000259" key="3">
    <source>
        <dbReference type="PROSITE" id="PS50975"/>
    </source>
</evidence>
<name>A0A2W2DYH7_9ACTN</name>